<dbReference type="PRINTS" id="PR00469">
    <property type="entry name" value="PNDRDTASEII"/>
</dbReference>
<keyword evidence="7" id="KW-0223">Dioxygenase</keyword>
<dbReference type="InterPro" id="IPR036188">
    <property type="entry name" value="FAD/NAD-bd_sf"/>
</dbReference>
<accession>A0ABS2KSJ4</accession>
<evidence type="ECO:0000256" key="4">
    <source>
        <dbReference type="ARBA" id="ARBA00023002"/>
    </source>
</evidence>
<gene>
    <name evidence="7" type="ORF">JOE42_001622</name>
</gene>
<organism evidence="7 8">
    <name type="scientific">Rhodococcoides corynebacterioides</name>
    <dbReference type="NCBI Taxonomy" id="53972"/>
    <lineage>
        <taxon>Bacteria</taxon>
        <taxon>Bacillati</taxon>
        <taxon>Actinomycetota</taxon>
        <taxon>Actinomycetes</taxon>
        <taxon>Mycobacteriales</taxon>
        <taxon>Nocardiaceae</taxon>
        <taxon>Rhodococcoides</taxon>
    </lineage>
</organism>
<name>A0ABS2KSJ4_9NOCA</name>
<evidence type="ECO:0000256" key="2">
    <source>
        <dbReference type="ARBA" id="ARBA00022630"/>
    </source>
</evidence>
<dbReference type="PANTHER" id="PTHR43557:SF2">
    <property type="entry name" value="RIESKE DOMAIN-CONTAINING PROTEIN-RELATED"/>
    <property type="match status" value="1"/>
</dbReference>
<comment type="caution">
    <text evidence="7">The sequence shown here is derived from an EMBL/GenBank/DDBJ whole genome shotgun (WGS) entry which is preliminary data.</text>
</comment>
<sequence>MTAPDGSDRETVDSVLVVGASLAGSTVATALREDGFTGRVTVVGDEPHLPYDRPPLSKAFLQGSAPDPWLVPEPDALDVDWVLGTPAVGMTGRSVELADGREVSADVVVIATGARARTLLGADGLRGVHTLRTLDDAAALRSSLATATTMVVIGAGFIGAEVASTAAGLGISVTIVEASTAPLSGPLGLTMAEVCVDLHRANGVTLLLGAAVDSLEGRNGAVTSVLLGDGTVLPADVVVIGIGSIPNTEWAAASGLAIDGGFVTDEQCRTTVPGVYAIGDCARAFDEVLQDHHRSEHWSHAVTQARRVARSIVGAQPAPSGVPYFWSDQYGSRIQFAGRRQSTDSVRVIEGDPEAGSFVAVYERADDIVAVLAMNNARSFTRMRKSLGA</sequence>
<keyword evidence="2" id="KW-0285">Flavoprotein</keyword>
<dbReference type="InterPro" id="IPR023753">
    <property type="entry name" value="FAD/NAD-binding_dom"/>
</dbReference>
<dbReference type="Gene3D" id="3.50.50.60">
    <property type="entry name" value="FAD/NAD(P)-binding domain"/>
    <property type="match status" value="2"/>
</dbReference>
<dbReference type="SUPFAM" id="SSF51905">
    <property type="entry name" value="FAD/NAD(P)-binding domain"/>
    <property type="match status" value="1"/>
</dbReference>
<evidence type="ECO:0000313" key="7">
    <source>
        <dbReference type="EMBL" id="MBM7414889.1"/>
    </source>
</evidence>
<evidence type="ECO:0000256" key="3">
    <source>
        <dbReference type="ARBA" id="ARBA00022827"/>
    </source>
</evidence>
<comment type="cofactor">
    <cofactor evidence="1">
        <name>FAD</name>
        <dbReference type="ChEBI" id="CHEBI:57692"/>
    </cofactor>
</comment>
<reference evidence="7 8" key="1">
    <citation type="submission" date="2021-01" db="EMBL/GenBank/DDBJ databases">
        <title>Genomics of switchgrass bacterial isolates.</title>
        <authorList>
            <person name="Shade A."/>
        </authorList>
    </citation>
    <scope>NUCLEOTIDE SEQUENCE [LARGE SCALE GENOMIC DNA]</scope>
    <source>
        <strain evidence="7 8">PvP111</strain>
    </source>
</reference>
<dbReference type="EC" id="1.18.1.3" evidence="7"/>
<evidence type="ECO:0000256" key="1">
    <source>
        <dbReference type="ARBA" id="ARBA00001974"/>
    </source>
</evidence>
<dbReference type="InterPro" id="IPR050446">
    <property type="entry name" value="FAD-oxidoreductase/Apoptosis"/>
</dbReference>
<dbReference type="Pfam" id="PF07992">
    <property type="entry name" value="Pyr_redox_2"/>
    <property type="match status" value="1"/>
</dbReference>
<dbReference type="EMBL" id="JAFBBK010000001">
    <property type="protein sequence ID" value="MBM7414889.1"/>
    <property type="molecule type" value="Genomic_DNA"/>
</dbReference>
<keyword evidence="3" id="KW-0274">FAD</keyword>
<dbReference type="SUPFAM" id="SSF55424">
    <property type="entry name" value="FAD/NAD-linked reductases, dimerisation (C-terminal) domain"/>
    <property type="match status" value="1"/>
</dbReference>
<evidence type="ECO:0000259" key="5">
    <source>
        <dbReference type="Pfam" id="PF07992"/>
    </source>
</evidence>
<dbReference type="PRINTS" id="PR00368">
    <property type="entry name" value="FADPNR"/>
</dbReference>
<keyword evidence="4 7" id="KW-0560">Oxidoreductase</keyword>
<proteinExistence type="predicted"/>
<dbReference type="Pfam" id="PF14759">
    <property type="entry name" value="Reductase_C"/>
    <property type="match status" value="1"/>
</dbReference>
<dbReference type="InterPro" id="IPR028202">
    <property type="entry name" value="Reductase_C"/>
</dbReference>
<feature type="domain" description="Reductase C-terminal" evidence="6">
    <location>
        <begin position="324"/>
        <end position="387"/>
    </location>
</feature>
<dbReference type="PANTHER" id="PTHR43557">
    <property type="entry name" value="APOPTOSIS-INDUCING FACTOR 1"/>
    <property type="match status" value="1"/>
</dbReference>
<dbReference type="Gene3D" id="3.30.390.30">
    <property type="match status" value="1"/>
</dbReference>
<keyword evidence="8" id="KW-1185">Reference proteome</keyword>
<dbReference type="GO" id="GO:0051213">
    <property type="term" value="F:dioxygenase activity"/>
    <property type="evidence" value="ECO:0007669"/>
    <property type="project" value="UniProtKB-KW"/>
</dbReference>
<dbReference type="GO" id="GO:0008860">
    <property type="term" value="F:ferredoxin-NAD+ reductase activity"/>
    <property type="evidence" value="ECO:0007669"/>
    <property type="project" value="UniProtKB-EC"/>
</dbReference>
<dbReference type="Proteomes" id="UP000703038">
    <property type="component" value="Unassembled WGS sequence"/>
</dbReference>
<protein>
    <submittedName>
        <fullName evidence="7">3-phenylpropionate/trans-cinnamate dioxygenase ferredoxin reductase subunit</fullName>
        <ecNumber evidence="7">1.18.1.3</ecNumber>
    </submittedName>
</protein>
<dbReference type="InterPro" id="IPR016156">
    <property type="entry name" value="FAD/NAD-linked_Rdtase_dimer_sf"/>
</dbReference>
<dbReference type="RefSeq" id="WP_307806196.1">
    <property type="nucleotide sequence ID" value="NZ_JAFBBK010000001.1"/>
</dbReference>
<evidence type="ECO:0000313" key="8">
    <source>
        <dbReference type="Proteomes" id="UP000703038"/>
    </source>
</evidence>
<evidence type="ECO:0000259" key="6">
    <source>
        <dbReference type="Pfam" id="PF14759"/>
    </source>
</evidence>
<feature type="domain" description="FAD/NAD(P)-binding" evidence="5">
    <location>
        <begin position="14"/>
        <end position="305"/>
    </location>
</feature>